<organism evidence="7 8">
    <name type="scientific">Alligator mississippiensis</name>
    <name type="common">American alligator</name>
    <dbReference type="NCBI Taxonomy" id="8496"/>
    <lineage>
        <taxon>Eukaryota</taxon>
        <taxon>Metazoa</taxon>
        <taxon>Chordata</taxon>
        <taxon>Craniata</taxon>
        <taxon>Vertebrata</taxon>
        <taxon>Euteleostomi</taxon>
        <taxon>Archelosauria</taxon>
        <taxon>Archosauria</taxon>
        <taxon>Crocodylia</taxon>
        <taxon>Alligatoridae</taxon>
        <taxon>Alligatorinae</taxon>
        <taxon>Alligator</taxon>
    </lineage>
</organism>
<keyword evidence="5" id="KW-0812">Transmembrane</keyword>
<keyword evidence="4" id="KW-0342">GTP-binding</keyword>
<dbReference type="PROSITE" id="PS51716">
    <property type="entry name" value="G_IRG"/>
    <property type="match status" value="1"/>
</dbReference>
<evidence type="ECO:0000313" key="8">
    <source>
        <dbReference type="Proteomes" id="UP000050525"/>
    </source>
</evidence>
<evidence type="ECO:0000256" key="5">
    <source>
        <dbReference type="SAM" id="Phobius"/>
    </source>
</evidence>
<dbReference type="GO" id="GO:0016787">
    <property type="term" value="F:hydrolase activity"/>
    <property type="evidence" value="ECO:0007669"/>
    <property type="project" value="UniProtKB-KW"/>
</dbReference>
<dbReference type="eggNOG" id="ENOG502QS9R">
    <property type="taxonomic scope" value="Eukaryota"/>
</dbReference>
<keyword evidence="5" id="KW-1133">Transmembrane helix</keyword>
<feature type="transmembrane region" description="Helical" evidence="5">
    <location>
        <begin position="384"/>
        <end position="404"/>
    </location>
</feature>
<evidence type="ECO:0000256" key="4">
    <source>
        <dbReference type="ARBA" id="ARBA00023134"/>
    </source>
</evidence>
<keyword evidence="8" id="KW-1185">Reference proteome</keyword>
<evidence type="ECO:0000256" key="2">
    <source>
        <dbReference type="ARBA" id="ARBA00022741"/>
    </source>
</evidence>
<feature type="domain" description="IRG-type G" evidence="6">
    <location>
        <begin position="79"/>
        <end position="258"/>
    </location>
</feature>
<dbReference type="Proteomes" id="UP000050525">
    <property type="component" value="Unassembled WGS sequence"/>
</dbReference>
<dbReference type="InterPro" id="IPR027417">
    <property type="entry name" value="P-loop_NTPase"/>
</dbReference>
<dbReference type="Pfam" id="PF05049">
    <property type="entry name" value="IIGP"/>
    <property type="match status" value="1"/>
</dbReference>
<comment type="caution">
    <text evidence="7">The sequence shown here is derived from an EMBL/GenBank/DDBJ whole genome shotgun (WGS) entry which is preliminary data.</text>
</comment>
<evidence type="ECO:0000259" key="6">
    <source>
        <dbReference type="PROSITE" id="PS51716"/>
    </source>
</evidence>
<proteinExistence type="inferred from homology"/>
<feature type="transmembrane region" description="Helical" evidence="5">
    <location>
        <begin position="293"/>
        <end position="317"/>
    </location>
</feature>
<evidence type="ECO:0000313" key="7">
    <source>
        <dbReference type="EMBL" id="KYO19184.1"/>
    </source>
</evidence>
<dbReference type="InterPro" id="IPR007743">
    <property type="entry name" value="Immunity-related_GTPase-like"/>
</dbReference>
<dbReference type="GO" id="GO:0005525">
    <property type="term" value="F:GTP binding"/>
    <property type="evidence" value="ECO:0007669"/>
    <property type="project" value="UniProtKB-KW"/>
</dbReference>
<dbReference type="FunFam" id="3.40.50.300:FF:000541">
    <property type="entry name" value="Immunity related GTPase M"/>
    <property type="match status" value="1"/>
</dbReference>
<keyword evidence="2" id="KW-0547">Nucleotide-binding</keyword>
<reference evidence="7 8" key="1">
    <citation type="journal article" date="2012" name="Genome Biol.">
        <title>Sequencing three crocodilian genomes to illuminate the evolution of archosaurs and amniotes.</title>
        <authorList>
            <person name="St John J.A."/>
            <person name="Braun E.L."/>
            <person name="Isberg S.R."/>
            <person name="Miles L.G."/>
            <person name="Chong A.Y."/>
            <person name="Gongora J."/>
            <person name="Dalzell P."/>
            <person name="Moran C."/>
            <person name="Bed'hom B."/>
            <person name="Abzhanov A."/>
            <person name="Burgess S.C."/>
            <person name="Cooksey A.M."/>
            <person name="Castoe T.A."/>
            <person name="Crawford N.G."/>
            <person name="Densmore L.D."/>
            <person name="Drew J.C."/>
            <person name="Edwards S.V."/>
            <person name="Faircloth B.C."/>
            <person name="Fujita M.K."/>
            <person name="Greenwold M.J."/>
            <person name="Hoffmann F.G."/>
            <person name="Howard J.M."/>
            <person name="Iguchi T."/>
            <person name="Janes D.E."/>
            <person name="Khan S.Y."/>
            <person name="Kohno S."/>
            <person name="de Koning A.J."/>
            <person name="Lance S.L."/>
            <person name="McCarthy F.M."/>
            <person name="McCormack J.E."/>
            <person name="Merchant M.E."/>
            <person name="Peterson D.G."/>
            <person name="Pollock D.D."/>
            <person name="Pourmand N."/>
            <person name="Raney B.J."/>
            <person name="Roessler K.A."/>
            <person name="Sanford J.R."/>
            <person name="Sawyer R.H."/>
            <person name="Schmidt C.J."/>
            <person name="Triplett E.W."/>
            <person name="Tuberville T.D."/>
            <person name="Venegas-Anaya M."/>
            <person name="Howard J.T."/>
            <person name="Jarvis E.D."/>
            <person name="Guillette L.J.Jr."/>
            <person name="Glenn T.C."/>
            <person name="Green R.E."/>
            <person name="Ray D.A."/>
        </authorList>
    </citation>
    <scope>NUCLEOTIDE SEQUENCE [LARGE SCALE GENOMIC DNA]</scope>
    <source>
        <strain evidence="7">KSC_2009_1</strain>
    </source>
</reference>
<gene>
    <name evidence="7" type="ORF">Y1Q_0003406</name>
</gene>
<name>A0A151M3U2_ALLMI</name>
<dbReference type="PANTHER" id="PTHR32341">
    <property type="entry name" value="INTERFERON-INDUCIBLE GTPASE"/>
    <property type="match status" value="1"/>
</dbReference>
<dbReference type="EMBL" id="AKHW03006683">
    <property type="protein sequence ID" value="KYO19184.1"/>
    <property type="molecule type" value="Genomic_DNA"/>
</dbReference>
<protein>
    <submittedName>
        <fullName evidence="7">Interferon-inducible GTPase 5-like</fullName>
    </submittedName>
</protein>
<dbReference type="AlphaFoldDB" id="A0A151M3U2"/>
<keyword evidence="3" id="KW-0378">Hydrolase</keyword>
<dbReference type="SUPFAM" id="SSF52540">
    <property type="entry name" value="P-loop containing nucleoside triphosphate hydrolases"/>
    <property type="match status" value="1"/>
</dbReference>
<comment type="similarity">
    <text evidence="1">Belongs to the TRAFAC class dynamin-like GTPase superfamily. IRG family.</text>
</comment>
<dbReference type="Gene3D" id="3.40.50.300">
    <property type="entry name" value="P-loop containing nucleotide triphosphate hydrolases"/>
    <property type="match status" value="1"/>
</dbReference>
<keyword evidence="5" id="KW-0472">Membrane</keyword>
<dbReference type="InterPro" id="IPR030385">
    <property type="entry name" value="G_IRG_dom"/>
</dbReference>
<sequence length="431" mass="47974">MVMKQTIQEITELTKFSKVTELSQTHRHSSPPRTTVNHPVKPATVTMASDAFGEAVHEGDLAKALFHVHERPLESFLHEPVDIAVVGEAGAGKSSFINALRGLREEDEGAAETGLVGGQQDPMPYRHPGLPLVTLWELPGVETPLSAPQKEPDLSHYDFFIIVGSQRFRSAHANLAHSIEGLGRRFFFVRTKVDLDLEASRRQRPGSFNEAEVLHRIWQDCDQGLRGEGVAQPQVFVVANWEPNCYNFPLLQEILKKELPAIRRQASLLRHLPMCSRILDQKQSSLMWEVWKVTLLSSLLAALPIPGLSFICTYFLFRAQLARYCKSFGLDERSLAALAWRVGQPVGELQAVREHPGVTRVPWLKLMADAASAAAILVGRWKGFTIVGCLVSAGLAFIPTYALLRKAVRYLAKDTQKVLHQALKAEGKKSM</sequence>
<accession>A0A151M3U2</accession>
<evidence type="ECO:0000256" key="3">
    <source>
        <dbReference type="ARBA" id="ARBA00022801"/>
    </source>
</evidence>
<dbReference type="InterPro" id="IPR051515">
    <property type="entry name" value="IRG"/>
</dbReference>
<dbReference type="PANTHER" id="PTHR32341:SF10">
    <property type="entry name" value="INTERFERON-INDUCIBLE GTPASE 5"/>
    <property type="match status" value="1"/>
</dbReference>
<dbReference type="GO" id="GO:0016020">
    <property type="term" value="C:membrane"/>
    <property type="evidence" value="ECO:0007669"/>
    <property type="project" value="InterPro"/>
</dbReference>
<evidence type="ECO:0000256" key="1">
    <source>
        <dbReference type="ARBA" id="ARBA00005429"/>
    </source>
</evidence>